<dbReference type="PRINTS" id="PR00359">
    <property type="entry name" value="BP450"/>
</dbReference>
<evidence type="ECO:0000256" key="8">
    <source>
        <dbReference type="RuleBase" id="RU000461"/>
    </source>
</evidence>
<keyword evidence="4 8" id="KW-0560">Oxidoreductase</keyword>
<gene>
    <name evidence="9" type="ORF">GSH16_11940</name>
</gene>
<dbReference type="InterPro" id="IPR017972">
    <property type="entry name" value="Cyt_P450_CS"/>
</dbReference>
<dbReference type="CDD" id="cd20625">
    <property type="entry name" value="CYP164-like"/>
    <property type="match status" value="1"/>
</dbReference>
<name>A0A6B0TTP9_9RHOB</name>
<dbReference type="Gene3D" id="1.10.630.10">
    <property type="entry name" value="Cytochrome P450"/>
    <property type="match status" value="1"/>
</dbReference>
<keyword evidence="10" id="KW-1185">Reference proteome</keyword>
<dbReference type="PRINTS" id="PR00385">
    <property type="entry name" value="P450"/>
</dbReference>
<evidence type="ECO:0000256" key="5">
    <source>
        <dbReference type="ARBA" id="ARBA00023004"/>
    </source>
</evidence>
<keyword evidence="6 8" id="KW-0503">Monooxygenase</keyword>
<accession>A0A6B0TTP9</accession>
<proteinExistence type="inferred from homology"/>
<dbReference type="GO" id="GO:0004497">
    <property type="term" value="F:monooxygenase activity"/>
    <property type="evidence" value="ECO:0007669"/>
    <property type="project" value="UniProtKB-KW"/>
</dbReference>
<dbReference type="InterPro" id="IPR036396">
    <property type="entry name" value="Cyt_P450_sf"/>
</dbReference>
<dbReference type="InterPro" id="IPR002397">
    <property type="entry name" value="Cyt_P450_B"/>
</dbReference>
<dbReference type="AlphaFoldDB" id="A0A6B0TTP9"/>
<dbReference type="RefSeq" id="WP_160855401.1">
    <property type="nucleotide sequence ID" value="NZ_WUWG01000005.1"/>
</dbReference>
<comment type="caution">
    <text evidence="9">The sequence shown here is derived from an EMBL/GenBank/DDBJ whole genome shotgun (WGS) entry which is preliminary data.</text>
</comment>
<comment type="similarity">
    <text evidence="1 8">Belongs to the cytochrome P450 family.</text>
</comment>
<keyword evidence="2 8" id="KW-0349">Heme</keyword>
<dbReference type="EMBL" id="WUWG01000005">
    <property type="protein sequence ID" value="MXU66159.1"/>
    <property type="molecule type" value="Genomic_DNA"/>
</dbReference>
<keyword evidence="3 8" id="KW-0479">Metal-binding</keyword>
<dbReference type="GO" id="GO:0020037">
    <property type="term" value="F:heme binding"/>
    <property type="evidence" value="ECO:0007669"/>
    <property type="project" value="InterPro"/>
</dbReference>
<dbReference type="PROSITE" id="PS00086">
    <property type="entry name" value="CYTOCHROME_P450"/>
    <property type="match status" value="1"/>
</dbReference>
<reference evidence="9 10" key="1">
    <citation type="submission" date="2019-12" db="EMBL/GenBank/DDBJ databases">
        <title>Strain KN286 was isolated from seawater, which was collected from Caroline Seamount in the tropical western Pacific.</title>
        <authorList>
            <person name="Wang Q."/>
        </authorList>
    </citation>
    <scope>NUCLEOTIDE SEQUENCE [LARGE SCALE GENOMIC DNA]</scope>
    <source>
        <strain evidence="9 10">KN286</strain>
    </source>
</reference>
<comment type="function">
    <text evidence="7">Cytochromes P450 are a group of heme-thiolate monooxygenases. They oxidize a variety of structurally unrelated compounds, including steroids, fatty acids, and xenobiotics.</text>
</comment>
<organism evidence="9 10">
    <name type="scientific">Oceanomicrobium pacificus</name>
    <dbReference type="NCBI Taxonomy" id="2692916"/>
    <lineage>
        <taxon>Bacteria</taxon>
        <taxon>Pseudomonadati</taxon>
        <taxon>Pseudomonadota</taxon>
        <taxon>Alphaproteobacteria</taxon>
        <taxon>Rhodobacterales</taxon>
        <taxon>Paracoccaceae</taxon>
        <taxon>Oceanomicrobium</taxon>
    </lineage>
</organism>
<dbReference type="GO" id="GO:0005506">
    <property type="term" value="F:iron ion binding"/>
    <property type="evidence" value="ECO:0007669"/>
    <property type="project" value="InterPro"/>
</dbReference>
<dbReference type="Proteomes" id="UP000436016">
    <property type="component" value="Unassembled WGS sequence"/>
</dbReference>
<dbReference type="Pfam" id="PF00067">
    <property type="entry name" value="p450"/>
    <property type="match status" value="1"/>
</dbReference>
<evidence type="ECO:0000256" key="7">
    <source>
        <dbReference type="ARBA" id="ARBA00043906"/>
    </source>
</evidence>
<evidence type="ECO:0000256" key="6">
    <source>
        <dbReference type="ARBA" id="ARBA00023033"/>
    </source>
</evidence>
<evidence type="ECO:0000256" key="2">
    <source>
        <dbReference type="ARBA" id="ARBA00022617"/>
    </source>
</evidence>
<keyword evidence="5 8" id="KW-0408">Iron</keyword>
<evidence type="ECO:0000256" key="4">
    <source>
        <dbReference type="ARBA" id="ARBA00023002"/>
    </source>
</evidence>
<evidence type="ECO:0000313" key="10">
    <source>
        <dbReference type="Proteomes" id="UP000436016"/>
    </source>
</evidence>
<protein>
    <submittedName>
        <fullName evidence="9">Cytochrome P450</fullName>
    </submittedName>
</protein>
<dbReference type="FunFam" id="1.10.630.10:FF:000018">
    <property type="entry name" value="Cytochrome P450 monooxygenase"/>
    <property type="match status" value="1"/>
</dbReference>
<evidence type="ECO:0000313" key="9">
    <source>
        <dbReference type="EMBL" id="MXU66159.1"/>
    </source>
</evidence>
<dbReference type="GO" id="GO:0016705">
    <property type="term" value="F:oxidoreductase activity, acting on paired donors, with incorporation or reduction of molecular oxygen"/>
    <property type="evidence" value="ECO:0007669"/>
    <property type="project" value="InterPro"/>
</dbReference>
<dbReference type="InterPro" id="IPR001128">
    <property type="entry name" value="Cyt_P450"/>
</dbReference>
<dbReference type="PANTHER" id="PTHR46696:SF1">
    <property type="entry name" value="CYTOCHROME P450 YJIB-RELATED"/>
    <property type="match status" value="1"/>
</dbReference>
<dbReference type="PANTHER" id="PTHR46696">
    <property type="entry name" value="P450, PUTATIVE (EUROFUNG)-RELATED"/>
    <property type="match status" value="1"/>
</dbReference>
<sequence length="397" mass="43238">MSLPDFSQPTRDPAFVQDPYPAYDRLRALGPLARWVELDLPCAAGFDTVNALLRDRRFGREMPADLAEPVPERLAPFYAVDALSMLEREPPEHTRLRRLVTRAFTPRRIEALAPFIAARAHELVDAFPDGPFDLLPAFATQIPIDVITTLLGVPGDRSADLLAWSHAMVKMYQPDRSRAEEDAAVTATLDFVAYLEALIADRRAAPGDDLLSELIAAEAEGDRLSAEELTSTCILLLNAGHEATVHAIGNAVAGILSRGDAPGRLFATPEATAATVEETLRHDPPLHLFTRIALGDIEVEGHRFARGDRVGLLLGAANRDPARWTDPAQFEPSRHATGQLAFGAGLHFCIGAPLARLELATALPILFARCPDLRLAAPPTYADSWHFHGLTALTVTR</sequence>
<dbReference type="SUPFAM" id="SSF48264">
    <property type="entry name" value="Cytochrome P450"/>
    <property type="match status" value="1"/>
</dbReference>
<evidence type="ECO:0000256" key="3">
    <source>
        <dbReference type="ARBA" id="ARBA00022723"/>
    </source>
</evidence>
<evidence type="ECO:0000256" key="1">
    <source>
        <dbReference type="ARBA" id="ARBA00010617"/>
    </source>
</evidence>